<gene>
    <name evidence="1" type="ORF">POM88_036657</name>
</gene>
<name>A0AAD8HNK7_9APIA</name>
<organism evidence="1 2">
    <name type="scientific">Heracleum sosnowskyi</name>
    <dbReference type="NCBI Taxonomy" id="360622"/>
    <lineage>
        <taxon>Eukaryota</taxon>
        <taxon>Viridiplantae</taxon>
        <taxon>Streptophyta</taxon>
        <taxon>Embryophyta</taxon>
        <taxon>Tracheophyta</taxon>
        <taxon>Spermatophyta</taxon>
        <taxon>Magnoliopsida</taxon>
        <taxon>eudicotyledons</taxon>
        <taxon>Gunneridae</taxon>
        <taxon>Pentapetalae</taxon>
        <taxon>asterids</taxon>
        <taxon>campanulids</taxon>
        <taxon>Apiales</taxon>
        <taxon>Apiaceae</taxon>
        <taxon>Apioideae</taxon>
        <taxon>apioid superclade</taxon>
        <taxon>Tordylieae</taxon>
        <taxon>Tordyliinae</taxon>
        <taxon>Heracleum</taxon>
    </lineage>
</organism>
<protein>
    <submittedName>
        <fullName evidence="1">Uncharacterized protein</fullName>
    </submittedName>
</protein>
<comment type="caution">
    <text evidence="1">The sequence shown here is derived from an EMBL/GenBank/DDBJ whole genome shotgun (WGS) entry which is preliminary data.</text>
</comment>
<evidence type="ECO:0000313" key="1">
    <source>
        <dbReference type="EMBL" id="KAK1370565.1"/>
    </source>
</evidence>
<evidence type="ECO:0000313" key="2">
    <source>
        <dbReference type="Proteomes" id="UP001237642"/>
    </source>
</evidence>
<reference evidence="1" key="1">
    <citation type="submission" date="2023-02" db="EMBL/GenBank/DDBJ databases">
        <title>Genome of toxic invasive species Heracleum sosnowskyi carries increased number of genes despite the absence of recent whole-genome duplications.</title>
        <authorList>
            <person name="Schelkunov M."/>
            <person name="Shtratnikova V."/>
            <person name="Makarenko M."/>
            <person name="Klepikova A."/>
            <person name="Omelchenko D."/>
            <person name="Novikova G."/>
            <person name="Obukhova E."/>
            <person name="Bogdanov V."/>
            <person name="Penin A."/>
            <person name="Logacheva M."/>
        </authorList>
    </citation>
    <scope>NUCLEOTIDE SEQUENCE</scope>
    <source>
        <strain evidence="1">Hsosn_3</strain>
        <tissue evidence="1">Leaf</tissue>
    </source>
</reference>
<keyword evidence="2" id="KW-1185">Reference proteome</keyword>
<sequence length="121" mass="13733">MDTMFIEDFANTRVSKFIELMGALEHLNDPQCELVLLRVSMGLTEGPGFGALQWRLTTLPICAGELGVYISSDARLFALWILVFNQLICRTIFCGNVMRFPLGIVLTQHKILCSEYSKMWI</sequence>
<dbReference type="EMBL" id="JAUIZM010000008">
    <property type="protein sequence ID" value="KAK1370565.1"/>
    <property type="molecule type" value="Genomic_DNA"/>
</dbReference>
<reference evidence="1" key="2">
    <citation type="submission" date="2023-05" db="EMBL/GenBank/DDBJ databases">
        <authorList>
            <person name="Schelkunov M.I."/>
        </authorList>
    </citation>
    <scope>NUCLEOTIDE SEQUENCE</scope>
    <source>
        <strain evidence="1">Hsosn_3</strain>
        <tissue evidence="1">Leaf</tissue>
    </source>
</reference>
<dbReference type="Proteomes" id="UP001237642">
    <property type="component" value="Unassembled WGS sequence"/>
</dbReference>
<dbReference type="AlphaFoldDB" id="A0AAD8HNK7"/>
<accession>A0AAD8HNK7</accession>
<proteinExistence type="predicted"/>